<dbReference type="CDD" id="cd05117">
    <property type="entry name" value="STKc_CAMK"/>
    <property type="match status" value="1"/>
</dbReference>
<dbReference type="EMBL" id="CAICTM010000126">
    <property type="protein sequence ID" value="CAB9502104.1"/>
    <property type="molecule type" value="Genomic_DNA"/>
</dbReference>
<feature type="compositionally biased region" description="Basic and acidic residues" evidence="5">
    <location>
        <begin position="37"/>
        <end position="52"/>
    </location>
</feature>
<sequence length="419" mass="46567">MTSSGAENDLSSRHSINILDIGKAALKIDDESTDGEDSFHDDDGAPKKKASDVLEGSLQSMSLQNGGTVGDAPLTPPPNVEKSKRKLGKDFLKVLENGKEGGGNKVSQLSLLVNDSASGIPFDDVYDMGDVLGEGGFAFVYRCTHKKNGHEYAVKEILSTDNHKSAGESVRGEINALKLLREGPYVVRLLDVYYEPDRTMMVQEIMEGGDLLDKLTEIEVYEPRDARKVARTLVEAVDYCHKKRICHRDIKPENILLVKDDDLTHIKVADFGCAKKITGPKCLKTLCGSPQYVAPELLTHEDGYNELCDMWSCGIVIYVLLGGYAPFDAPECELAELITAGNYEFHEEYWDDIPASAKDLIMHLLQVDPDDRFTPFEALDSRWLRRKDKDLASSMHGNESTSSFGAWLERRNSRRSLTD</sequence>
<name>A0A9N8DG97_9STRA</name>
<comment type="similarity">
    <text evidence="4">Belongs to the protein kinase superfamily.</text>
</comment>
<evidence type="ECO:0000256" key="3">
    <source>
        <dbReference type="PROSITE-ProRule" id="PRU10141"/>
    </source>
</evidence>
<keyword evidence="8" id="KW-1185">Reference proteome</keyword>
<dbReference type="PANTHER" id="PTHR24347">
    <property type="entry name" value="SERINE/THREONINE-PROTEIN KINASE"/>
    <property type="match status" value="1"/>
</dbReference>
<dbReference type="InterPro" id="IPR017441">
    <property type="entry name" value="Protein_kinase_ATP_BS"/>
</dbReference>
<dbReference type="PROSITE" id="PS50011">
    <property type="entry name" value="PROTEIN_KINASE_DOM"/>
    <property type="match status" value="1"/>
</dbReference>
<dbReference type="PROSITE" id="PS00108">
    <property type="entry name" value="PROTEIN_KINASE_ST"/>
    <property type="match status" value="1"/>
</dbReference>
<keyword evidence="4" id="KW-0723">Serine/threonine-protein kinase</keyword>
<comment type="caution">
    <text evidence="7">The sequence shown here is derived from an EMBL/GenBank/DDBJ whole genome shotgun (WGS) entry which is preliminary data.</text>
</comment>
<dbReference type="InterPro" id="IPR000719">
    <property type="entry name" value="Prot_kinase_dom"/>
</dbReference>
<keyword evidence="7" id="KW-0418">Kinase</keyword>
<dbReference type="FunFam" id="1.10.510.10:FF:000571">
    <property type="entry name" value="Maternal embryonic leucine zipper kinase"/>
    <property type="match status" value="1"/>
</dbReference>
<feature type="compositionally biased region" description="Polar residues" evidence="5">
    <location>
        <begin position="57"/>
        <end position="66"/>
    </location>
</feature>
<feature type="binding site" evidence="3">
    <location>
        <position position="155"/>
    </location>
    <ligand>
        <name>ATP</name>
        <dbReference type="ChEBI" id="CHEBI:30616"/>
    </ligand>
</feature>
<dbReference type="SMART" id="SM00220">
    <property type="entry name" value="S_TKc"/>
    <property type="match status" value="1"/>
</dbReference>
<dbReference type="Proteomes" id="UP001153069">
    <property type="component" value="Unassembled WGS sequence"/>
</dbReference>
<organism evidence="7 8">
    <name type="scientific">Seminavis robusta</name>
    <dbReference type="NCBI Taxonomy" id="568900"/>
    <lineage>
        <taxon>Eukaryota</taxon>
        <taxon>Sar</taxon>
        <taxon>Stramenopiles</taxon>
        <taxon>Ochrophyta</taxon>
        <taxon>Bacillariophyta</taxon>
        <taxon>Bacillariophyceae</taxon>
        <taxon>Bacillariophycidae</taxon>
        <taxon>Naviculales</taxon>
        <taxon>Naviculaceae</taxon>
        <taxon>Seminavis</taxon>
    </lineage>
</organism>
<dbReference type="OrthoDB" id="40902at2759"/>
<dbReference type="PROSITE" id="PS00107">
    <property type="entry name" value="PROTEIN_KINASE_ATP"/>
    <property type="match status" value="1"/>
</dbReference>
<feature type="region of interest" description="Disordered" evidence="5">
    <location>
        <begin position="29"/>
        <end position="83"/>
    </location>
</feature>
<dbReference type="Gene3D" id="1.10.510.10">
    <property type="entry name" value="Transferase(Phosphotransferase) domain 1"/>
    <property type="match status" value="1"/>
</dbReference>
<dbReference type="SUPFAM" id="SSF56112">
    <property type="entry name" value="Protein kinase-like (PK-like)"/>
    <property type="match status" value="1"/>
</dbReference>
<dbReference type="InterPro" id="IPR011009">
    <property type="entry name" value="Kinase-like_dom_sf"/>
</dbReference>
<keyword evidence="1 3" id="KW-0547">Nucleotide-binding</keyword>
<evidence type="ECO:0000313" key="8">
    <source>
        <dbReference type="Proteomes" id="UP001153069"/>
    </source>
</evidence>
<evidence type="ECO:0000259" key="6">
    <source>
        <dbReference type="PROSITE" id="PS50011"/>
    </source>
</evidence>
<dbReference type="AlphaFoldDB" id="A0A9N8DG97"/>
<protein>
    <submittedName>
        <fullName evidence="7">MAP kinase-activated protein kinase 2</fullName>
    </submittedName>
</protein>
<gene>
    <name evidence="7" type="ORF">SEMRO_127_G060960.1</name>
</gene>
<dbReference type="InterPro" id="IPR008271">
    <property type="entry name" value="Ser/Thr_kinase_AS"/>
</dbReference>
<dbReference type="GO" id="GO:0004674">
    <property type="term" value="F:protein serine/threonine kinase activity"/>
    <property type="evidence" value="ECO:0007669"/>
    <property type="project" value="UniProtKB-KW"/>
</dbReference>
<accession>A0A9N8DG97</accession>
<dbReference type="Pfam" id="PF00069">
    <property type="entry name" value="Pkinase"/>
    <property type="match status" value="1"/>
</dbReference>
<feature type="domain" description="Protein kinase" evidence="6">
    <location>
        <begin position="126"/>
        <end position="384"/>
    </location>
</feature>
<evidence type="ECO:0000313" key="7">
    <source>
        <dbReference type="EMBL" id="CAB9502104.1"/>
    </source>
</evidence>
<evidence type="ECO:0000256" key="1">
    <source>
        <dbReference type="ARBA" id="ARBA00022741"/>
    </source>
</evidence>
<keyword evidence="2 3" id="KW-0067">ATP-binding</keyword>
<proteinExistence type="inferred from homology"/>
<keyword evidence="7" id="KW-0808">Transferase</keyword>
<evidence type="ECO:0000256" key="5">
    <source>
        <dbReference type="SAM" id="MobiDB-lite"/>
    </source>
</evidence>
<reference evidence="7" key="1">
    <citation type="submission" date="2020-06" db="EMBL/GenBank/DDBJ databases">
        <authorList>
            <consortium name="Plant Systems Biology data submission"/>
        </authorList>
    </citation>
    <scope>NUCLEOTIDE SEQUENCE</scope>
    <source>
        <strain evidence="7">D6</strain>
    </source>
</reference>
<evidence type="ECO:0000256" key="4">
    <source>
        <dbReference type="RuleBase" id="RU000304"/>
    </source>
</evidence>
<evidence type="ECO:0000256" key="2">
    <source>
        <dbReference type="ARBA" id="ARBA00022840"/>
    </source>
</evidence>
<dbReference type="GO" id="GO:0005524">
    <property type="term" value="F:ATP binding"/>
    <property type="evidence" value="ECO:0007669"/>
    <property type="project" value="UniProtKB-UniRule"/>
</dbReference>